<evidence type="ECO:0000313" key="3">
    <source>
        <dbReference type="Proteomes" id="UP000318571"/>
    </source>
</evidence>
<gene>
    <name evidence="2" type="ORF">TCAL_16945</name>
</gene>
<evidence type="ECO:0000313" key="2">
    <source>
        <dbReference type="EMBL" id="TRY67402.1"/>
    </source>
</evidence>
<organism evidence="2 3">
    <name type="scientific">Tigriopus californicus</name>
    <name type="common">Marine copepod</name>
    <dbReference type="NCBI Taxonomy" id="6832"/>
    <lineage>
        <taxon>Eukaryota</taxon>
        <taxon>Metazoa</taxon>
        <taxon>Ecdysozoa</taxon>
        <taxon>Arthropoda</taxon>
        <taxon>Crustacea</taxon>
        <taxon>Multicrustacea</taxon>
        <taxon>Hexanauplia</taxon>
        <taxon>Copepoda</taxon>
        <taxon>Harpacticoida</taxon>
        <taxon>Harpacticidae</taxon>
        <taxon>Tigriopus</taxon>
    </lineage>
</organism>
<proteinExistence type="predicted"/>
<dbReference type="Proteomes" id="UP000318571">
    <property type="component" value="Chromosome 4"/>
</dbReference>
<keyword evidence="3" id="KW-1185">Reference proteome</keyword>
<dbReference type="EMBL" id="VCGU01000011">
    <property type="protein sequence ID" value="TRY67402.1"/>
    <property type="molecule type" value="Genomic_DNA"/>
</dbReference>
<comment type="caution">
    <text evidence="2">The sequence shown here is derived from an EMBL/GenBank/DDBJ whole genome shotgun (WGS) entry which is preliminary data.</text>
</comment>
<keyword evidence="1" id="KW-0732">Signal</keyword>
<reference evidence="2 3" key="1">
    <citation type="journal article" date="2018" name="Nat. Ecol. Evol.">
        <title>Genomic signatures of mitonuclear coevolution across populations of Tigriopus californicus.</title>
        <authorList>
            <person name="Barreto F.S."/>
            <person name="Watson E.T."/>
            <person name="Lima T.G."/>
            <person name="Willett C.S."/>
            <person name="Edmands S."/>
            <person name="Li W."/>
            <person name="Burton R.S."/>
        </authorList>
    </citation>
    <scope>NUCLEOTIDE SEQUENCE [LARGE SCALE GENOMIC DNA]</scope>
    <source>
        <strain evidence="2 3">San Diego</strain>
    </source>
</reference>
<evidence type="ECO:0000256" key="1">
    <source>
        <dbReference type="SAM" id="SignalP"/>
    </source>
</evidence>
<accession>A0A553NPM6</accession>
<dbReference type="AlphaFoldDB" id="A0A553NPM6"/>
<name>A0A553NPM6_TIGCA</name>
<protein>
    <submittedName>
        <fullName evidence="2">Uncharacterized protein</fullName>
    </submittedName>
</protein>
<sequence length="147" mass="16621">MMVPISVPPIAILLLSLLSAVCTFPFDFENGRTETNLKASELDFRDVPPALVLNTGGEKLLIPLPCQSPRCESLLLRLAQLGKIPWYYVAAGLPDLDIPVDQIQPQQELLQDRPFPKPSRTSFPSILDQSHHYYRQNNHNHHNNNQD</sequence>
<feature type="signal peptide" evidence="1">
    <location>
        <begin position="1"/>
        <end position="23"/>
    </location>
</feature>
<feature type="chain" id="PRO_5022089678" evidence="1">
    <location>
        <begin position="24"/>
        <end position="147"/>
    </location>
</feature>